<proteinExistence type="predicted"/>
<organism evidence="1 2">
    <name type="scientific">Camellia sinensis var. sinensis</name>
    <name type="common">China tea</name>
    <dbReference type="NCBI Taxonomy" id="542762"/>
    <lineage>
        <taxon>Eukaryota</taxon>
        <taxon>Viridiplantae</taxon>
        <taxon>Streptophyta</taxon>
        <taxon>Embryophyta</taxon>
        <taxon>Tracheophyta</taxon>
        <taxon>Spermatophyta</taxon>
        <taxon>Magnoliopsida</taxon>
        <taxon>eudicotyledons</taxon>
        <taxon>Gunneridae</taxon>
        <taxon>Pentapetalae</taxon>
        <taxon>asterids</taxon>
        <taxon>Ericales</taxon>
        <taxon>Theaceae</taxon>
        <taxon>Camellia</taxon>
    </lineage>
</organism>
<accession>A0A4S4CVW1</accession>
<dbReference type="AlphaFoldDB" id="A0A4S4CVW1"/>
<reference evidence="1 2" key="1">
    <citation type="journal article" date="2018" name="Proc. Natl. Acad. Sci. U.S.A.">
        <title>Draft genome sequence of Camellia sinensis var. sinensis provides insights into the evolution of the tea genome and tea quality.</title>
        <authorList>
            <person name="Wei C."/>
            <person name="Yang H."/>
            <person name="Wang S."/>
            <person name="Zhao J."/>
            <person name="Liu C."/>
            <person name="Gao L."/>
            <person name="Xia E."/>
            <person name="Lu Y."/>
            <person name="Tai Y."/>
            <person name="She G."/>
            <person name="Sun J."/>
            <person name="Cao H."/>
            <person name="Tong W."/>
            <person name="Gao Q."/>
            <person name="Li Y."/>
            <person name="Deng W."/>
            <person name="Jiang X."/>
            <person name="Wang W."/>
            <person name="Chen Q."/>
            <person name="Zhang S."/>
            <person name="Li H."/>
            <person name="Wu J."/>
            <person name="Wang P."/>
            <person name="Li P."/>
            <person name="Shi C."/>
            <person name="Zheng F."/>
            <person name="Jian J."/>
            <person name="Huang B."/>
            <person name="Shan D."/>
            <person name="Shi M."/>
            <person name="Fang C."/>
            <person name="Yue Y."/>
            <person name="Li F."/>
            <person name="Li D."/>
            <person name="Wei S."/>
            <person name="Han B."/>
            <person name="Jiang C."/>
            <person name="Yin Y."/>
            <person name="Xia T."/>
            <person name="Zhang Z."/>
            <person name="Bennetzen J.L."/>
            <person name="Zhao S."/>
            <person name="Wan X."/>
        </authorList>
    </citation>
    <scope>NUCLEOTIDE SEQUENCE [LARGE SCALE GENOMIC DNA]</scope>
    <source>
        <strain evidence="2">cv. Shuchazao</strain>
        <tissue evidence="1">Leaf</tissue>
    </source>
</reference>
<evidence type="ECO:0000313" key="2">
    <source>
        <dbReference type="Proteomes" id="UP000306102"/>
    </source>
</evidence>
<evidence type="ECO:0000313" key="1">
    <source>
        <dbReference type="EMBL" id="THF94029.1"/>
    </source>
</evidence>
<dbReference type="EMBL" id="SDRB02013807">
    <property type="protein sequence ID" value="THF94029.1"/>
    <property type="molecule type" value="Genomic_DNA"/>
</dbReference>
<name>A0A4S4CVW1_CAMSN</name>
<comment type="caution">
    <text evidence="1">The sequence shown here is derived from an EMBL/GenBank/DDBJ whole genome shotgun (WGS) entry which is preliminary data.</text>
</comment>
<protein>
    <submittedName>
        <fullName evidence="1">Uncharacterized protein</fullName>
    </submittedName>
</protein>
<dbReference type="STRING" id="542762.A0A4S4CVW1"/>
<keyword evidence="2" id="KW-1185">Reference proteome</keyword>
<gene>
    <name evidence="1" type="ORF">TEA_020438</name>
</gene>
<sequence length="130" mass="14347">MIYPEEMGPNMMHVEDFLENGLPLLVEDIQERVENASSNICEIEDLRDQPIAASGIKKSSSSVSLNSANLLSLARYKPTITSKLLTFRSTEVHFALPSNDCVVLSKILAQPYNHNSIDLSNSPSLMKVSP</sequence>
<dbReference type="Proteomes" id="UP000306102">
    <property type="component" value="Unassembled WGS sequence"/>
</dbReference>